<dbReference type="AlphaFoldDB" id="S9QZX7"/>
<dbReference type="HOGENOM" id="CLU_1936633_0_0_5"/>
<name>S9QZX7_9RHOB</name>
<feature type="compositionally biased region" description="Basic and acidic residues" evidence="1">
    <location>
        <begin position="28"/>
        <end position="44"/>
    </location>
</feature>
<keyword evidence="3" id="KW-1185">Reference proteome</keyword>
<dbReference type="STRING" id="1123237.Salmuc_02617"/>
<feature type="compositionally biased region" description="Polar residues" evidence="1">
    <location>
        <begin position="64"/>
        <end position="74"/>
    </location>
</feature>
<reference evidence="3" key="1">
    <citation type="journal article" date="2014" name="Stand. Genomic Sci.">
        <title>Genome sequence of the exopolysaccharide-producing Salipiger mucosus type strain (DSM 16094(T)), a moderately halophilic member of the Roseobacter clade.</title>
        <authorList>
            <person name="Riedel T."/>
            <person name="Spring S."/>
            <person name="Fiebig A."/>
            <person name="Petersen J."/>
            <person name="Kyrpides N.C."/>
            <person name="Goker M."/>
            <person name="Klenk H.P."/>
        </authorList>
    </citation>
    <scope>NUCLEOTIDE SEQUENCE [LARGE SCALE GENOMIC DNA]</scope>
    <source>
        <strain evidence="3">DSM 16094</strain>
    </source>
</reference>
<evidence type="ECO:0000313" key="3">
    <source>
        <dbReference type="Proteomes" id="UP000015347"/>
    </source>
</evidence>
<protein>
    <submittedName>
        <fullName evidence="2">Uncharacterized protein</fullName>
    </submittedName>
</protein>
<proteinExistence type="predicted"/>
<gene>
    <name evidence="2" type="ORF">Salmuc_02617</name>
</gene>
<evidence type="ECO:0000313" key="2">
    <source>
        <dbReference type="EMBL" id="EPX85238.1"/>
    </source>
</evidence>
<sequence length="130" mass="14190">MSGATGAISRYNTSFKIQMRRRHALSKRQAERLGRPDKGTDRRTAPRPGRRLLDVAVSLASGAIRSTSRQSTANSPGRTTTSQTTSGESSLPQRSPRRGAAKPEPRPEAVFQHLSIFREIRRPAGPAEVA</sequence>
<organism evidence="2 3">
    <name type="scientific">Salipiger mucosus DSM 16094</name>
    <dbReference type="NCBI Taxonomy" id="1123237"/>
    <lineage>
        <taxon>Bacteria</taxon>
        <taxon>Pseudomonadati</taxon>
        <taxon>Pseudomonadota</taxon>
        <taxon>Alphaproteobacteria</taxon>
        <taxon>Rhodobacterales</taxon>
        <taxon>Roseobacteraceae</taxon>
        <taxon>Salipiger</taxon>
    </lineage>
</organism>
<comment type="caution">
    <text evidence="2">The sequence shown here is derived from an EMBL/GenBank/DDBJ whole genome shotgun (WGS) entry which is preliminary data.</text>
</comment>
<feature type="compositionally biased region" description="Low complexity" evidence="1">
    <location>
        <begin position="75"/>
        <end position="90"/>
    </location>
</feature>
<dbReference type="EMBL" id="APVH01000009">
    <property type="protein sequence ID" value="EPX85238.1"/>
    <property type="molecule type" value="Genomic_DNA"/>
</dbReference>
<accession>S9QZX7</accession>
<dbReference type="Proteomes" id="UP000015347">
    <property type="component" value="Unassembled WGS sequence"/>
</dbReference>
<evidence type="ECO:0000256" key="1">
    <source>
        <dbReference type="SAM" id="MobiDB-lite"/>
    </source>
</evidence>
<feature type="region of interest" description="Disordered" evidence="1">
    <location>
        <begin position="1"/>
        <end position="130"/>
    </location>
</feature>